<keyword evidence="3" id="KW-1185">Reference proteome</keyword>
<name>A0AAD9F2N3_DISEL</name>
<accession>A0AAD9F2N3</accession>
<protein>
    <submittedName>
        <fullName evidence="2">IgA FC receptor</fullName>
    </submittedName>
</protein>
<feature type="region of interest" description="Disordered" evidence="1">
    <location>
        <begin position="155"/>
        <end position="278"/>
    </location>
</feature>
<keyword evidence="2" id="KW-0675">Receptor</keyword>
<evidence type="ECO:0000313" key="3">
    <source>
        <dbReference type="Proteomes" id="UP001228049"/>
    </source>
</evidence>
<sequence>MFSVRQRTPLAVPGPGASTTAGGNHNPRNSWSFRLRPVDLVLSDLDCRLNVSLDPALNRLVDRGTLRVGATLRNAAFRLQLPACSGADAHTRTHSLRLVSFELSDWTEAPGPNAQSLPWFSSPDVRLLLIGRSGLLFLWEPIGASSCNCGTTWTTVGGGEGSPTPRWKPSPQRKRTQRTQGTQEYPENTEYPENPGVHREPRSTQRTQEYTENPEYPENPEYTEYTENPENPEYTENTEYPENPGVHREPRSTQRTQEYTENPEYPENPEYTENTENPEYTENTNFWFVFLQLCRTGCFWTWSFSSLPPGDLIDMAAQLSNQRLMCVLEACHLGGASTELVLSRTFRLNH</sequence>
<feature type="region of interest" description="Disordered" evidence="1">
    <location>
        <begin position="1"/>
        <end position="28"/>
    </location>
</feature>
<feature type="compositionally biased region" description="Polar residues" evidence="1">
    <location>
        <begin position="17"/>
        <end position="28"/>
    </location>
</feature>
<evidence type="ECO:0000313" key="2">
    <source>
        <dbReference type="EMBL" id="KAK1890478.1"/>
    </source>
</evidence>
<comment type="caution">
    <text evidence="2">The sequence shown here is derived from an EMBL/GenBank/DDBJ whole genome shotgun (WGS) entry which is preliminary data.</text>
</comment>
<reference evidence="2" key="1">
    <citation type="submission" date="2023-04" db="EMBL/GenBank/DDBJ databases">
        <title>Chromosome-level genome of Chaenocephalus aceratus.</title>
        <authorList>
            <person name="Park H."/>
        </authorList>
    </citation>
    <scope>NUCLEOTIDE SEQUENCE</scope>
    <source>
        <strain evidence="2">DE</strain>
        <tissue evidence="2">Muscle</tissue>
    </source>
</reference>
<feature type="compositionally biased region" description="Low complexity" evidence="1">
    <location>
        <begin position="210"/>
        <end position="244"/>
    </location>
</feature>
<feature type="compositionally biased region" description="Low complexity" evidence="1">
    <location>
        <begin position="259"/>
        <end position="278"/>
    </location>
</feature>
<dbReference type="AlphaFoldDB" id="A0AAD9F2N3"/>
<feature type="compositionally biased region" description="Low complexity" evidence="1">
    <location>
        <begin position="178"/>
        <end position="195"/>
    </location>
</feature>
<dbReference type="Proteomes" id="UP001228049">
    <property type="component" value="Unassembled WGS sequence"/>
</dbReference>
<gene>
    <name evidence="2" type="ORF">KUDE01_015149</name>
</gene>
<evidence type="ECO:0000256" key="1">
    <source>
        <dbReference type="SAM" id="MobiDB-lite"/>
    </source>
</evidence>
<proteinExistence type="predicted"/>
<dbReference type="EMBL" id="JASDAP010000016">
    <property type="protein sequence ID" value="KAK1890478.1"/>
    <property type="molecule type" value="Genomic_DNA"/>
</dbReference>
<organism evidence="2 3">
    <name type="scientific">Dissostichus eleginoides</name>
    <name type="common">Patagonian toothfish</name>
    <name type="synonym">Dissostichus amissus</name>
    <dbReference type="NCBI Taxonomy" id="100907"/>
    <lineage>
        <taxon>Eukaryota</taxon>
        <taxon>Metazoa</taxon>
        <taxon>Chordata</taxon>
        <taxon>Craniata</taxon>
        <taxon>Vertebrata</taxon>
        <taxon>Euteleostomi</taxon>
        <taxon>Actinopterygii</taxon>
        <taxon>Neopterygii</taxon>
        <taxon>Teleostei</taxon>
        <taxon>Neoteleostei</taxon>
        <taxon>Acanthomorphata</taxon>
        <taxon>Eupercaria</taxon>
        <taxon>Perciformes</taxon>
        <taxon>Notothenioidei</taxon>
        <taxon>Nototheniidae</taxon>
        <taxon>Dissostichus</taxon>
    </lineage>
</organism>